<dbReference type="Proteomes" id="UP000046392">
    <property type="component" value="Unplaced"/>
</dbReference>
<feature type="coiled-coil region" evidence="1">
    <location>
        <begin position="163"/>
        <end position="291"/>
    </location>
</feature>
<name>A0A0N5BHR0_STREA</name>
<keyword evidence="1" id="KW-0175">Coiled coil</keyword>
<evidence type="ECO:0000313" key="3">
    <source>
        <dbReference type="WBParaSite" id="SPAL_0000549700.1"/>
    </source>
</evidence>
<dbReference type="Gene3D" id="1.10.287.1490">
    <property type="match status" value="1"/>
</dbReference>
<sequence>MISDNISTTYELSVNTKCGHGMEINTMKEWVAKYKQCPYCLIPSLPKDIIKIYYEDTINEKYYEYYKGKYEETMRISERKVENNCFTDKENIIDKFDLEMECKKNRRLKYLLNKEIGNGTDYKSHNAMEDMIKIEINTKNEEINILKLKIFEEQTNTISKDKNQAIKNKVLDLESKLKHHENEHFKYFSRLYQLQEEYNKLENENNFLKKQTKTMESIKELNDKINNQTAVIDNLTNKNESLIKEIKSHEKMIDKINKKNEKKFNELDNQYKELEKITEVLERNVESFDDKEKIFYEFDKKICNLFPVFNQKNKTIQMSRNTFLMEQQKLGSLAWKKVGDDIYSRIKNFIDTHPYLHINKVD</sequence>
<dbReference type="AlphaFoldDB" id="A0A0N5BHR0"/>
<dbReference type="WBParaSite" id="SPAL_0000549700.1">
    <property type="protein sequence ID" value="SPAL_0000549700.1"/>
    <property type="gene ID" value="SPAL_0000549700"/>
</dbReference>
<organism evidence="2 3">
    <name type="scientific">Strongyloides papillosus</name>
    <name type="common">Intestinal threadworm</name>
    <dbReference type="NCBI Taxonomy" id="174720"/>
    <lineage>
        <taxon>Eukaryota</taxon>
        <taxon>Metazoa</taxon>
        <taxon>Ecdysozoa</taxon>
        <taxon>Nematoda</taxon>
        <taxon>Chromadorea</taxon>
        <taxon>Rhabditida</taxon>
        <taxon>Tylenchina</taxon>
        <taxon>Panagrolaimomorpha</taxon>
        <taxon>Strongyloidoidea</taxon>
        <taxon>Strongyloididae</taxon>
        <taxon>Strongyloides</taxon>
    </lineage>
</organism>
<accession>A0A0N5BHR0</accession>
<proteinExistence type="predicted"/>
<reference evidence="3" key="1">
    <citation type="submission" date="2017-02" db="UniProtKB">
        <authorList>
            <consortium name="WormBaseParasite"/>
        </authorList>
    </citation>
    <scope>IDENTIFICATION</scope>
</reference>
<dbReference type="STRING" id="174720.A0A0N5BHR0"/>
<evidence type="ECO:0000256" key="1">
    <source>
        <dbReference type="SAM" id="Coils"/>
    </source>
</evidence>
<keyword evidence="2" id="KW-1185">Reference proteome</keyword>
<protein>
    <submittedName>
        <fullName evidence="3">RING-type domain-containing protein</fullName>
    </submittedName>
</protein>
<evidence type="ECO:0000313" key="2">
    <source>
        <dbReference type="Proteomes" id="UP000046392"/>
    </source>
</evidence>